<feature type="region of interest" description="Disordered" evidence="1">
    <location>
        <begin position="30"/>
        <end position="64"/>
    </location>
</feature>
<evidence type="ECO:0000313" key="3">
    <source>
        <dbReference type="Proteomes" id="UP000070533"/>
    </source>
</evidence>
<name>A0A133PSZ3_9BACT</name>
<feature type="compositionally biased region" description="Polar residues" evidence="1">
    <location>
        <begin position="46"/>
        <end position="64"/>
    </location>
</feature>
<feature type="compositionally biased region" description="Basic and acidic residues" evidence="1">
    <location>
        <begin position="36"/>
        <end position="45"/>
    </location>
</feature>
<accession>A0A133PSZ3</accession>
<dbReference type="AlphaFoldDB" id="A0A133PSZ3"/>
<keyword evidence="3" id="KW-1185">Reference proteome</keyword>
<dbReference type="EMBL" id="LRQG01000263">
    <property type="protein sequence ID" value="KXA31984.1"/>
    <property type="molecule type" value="Genomic_DNA"/>
</dbReference>
<dbReference type="PATRIC" id="fig|28128.5.peg.2921"/>
<dbReference type="STRING" id="28128.HMPREF3226_02835"/>
<gene>
    <name evidence="2" type="ORF">HMPREF3226_02835</name>
</gene>
<organism evidence="2 3">
    <name type="scientific">Prevotella corporis</name>
    <dbReference type="NCBI Taxonomy" id="28128"/>
    <lineage>
        <taxon>Bacteria</taxon>
        <taxon>Pseudomonadati</taxon>
        <taxon>Bacteroidota</taxon>
        <taxon>Bacteroidia</taxon>
        <taxon>Bacteroidales</taxon>
        <taxon>Prevotellaceae</taxon>
        <taxon>Prevotella</taxon>
    </lineage>
</organism>
<protein>
    <submittedName>
        <fullName evidence="2">Uncharacterized protein</fullName>
    </submittedName>
</protein>
<reference evidence="3" key="1">
    <citation type="submission" date="2016-01" db="EMBL/GenBank/DDBJ databases">
        <authorList>
            <person name="Mitreva M."/>
            <person name="Pepin K.H."/>
            <person name="Mihindukulasuriya K.A."/>
            <person name="Fulton R."/>
            <person name="Fronick C."/>
            <person name="O'Laughlin M."/>
            <person name="Miner T."/>
            <person name="Herter B."/>
            <person name="Rosa B.A."/>
            <person name="Cordes M."/>
            <person name="Tomlinson C."/>
            <person name="Wollam A."/>
            <person name="Palsikar V.B."/>
            <person name="Mardis E.R."/>
            <person name="Wilson R.K."/>
        </authorList>
    </citation>
    <scope>NUCLEOTIDE SEQUENCE [LARGE SCALE GENOMIC DNA]</scope>
    <source>
        <strain evidence="3">MJR7716</strain>
    </source>
</reference>
<evidence type="ECO:0000256" key="1">
    <source>
        <dbReference type="SAM" id="MobiDB-lite"/>
    </source>
</evidence>
<evidence type="ECO:0000313" key="2">
    <source>
        <dbReference type="EMBL" id="KXA31984.1"/>
    </source>
</evidence>
<sequence length="64" mass="7330">MRAKTYHIENQTVIKSTKYASPTMPFCWLNHMPRSSTDKSEEQPNKKNPSQTSRLTGNVSNANF</sequence>
<dbReference type="Proteomes" id="UP000070533">
    <property type="component" value="Unassembled WGS sequence"/>
</dbReference>
<proteinExistence type="predicted"/>
<comment type="caution">
    <text evidence="2">The sequence shown here is derived from an EMBL/GenBank/DDBJ whole genome shotgun (WGS) entry which is preliminary data.</text>
</comment>